<dbReference type="eggNOG" id="ENOG502S9S2">
    <property type="taxonomic scope" value="Eukaryota"/>
</dbReference>
<organism evidence="1 2">
    <name type="scientific">Cucumis melo</name>
    <name type="common">Muskmelon</name>
    <dbReference type="NCBI Taxonomy" id="3656"/>
    <lineage>
        <taxon>Eukaryota</taxon>
        <taxon>Viridiplantae</taxon>
        <taxon>Streptophyta</taxon>
        <taxon>Embryophyta</taxon>
        <taxon>Tracheophyta</taxon>
        <taxon>Spermatophyta</taxon>
        <taxon>Magnoliopsida</taxon>
        <taxon>eudicotyledons</taxon>
        <taxon>Gunneridae</taxon>
        <taxon>Pentapetalae</taxon>
        <taxon>rosids</taxon>
        <taxon>fabids</taxon>
        <taxon>Cucurbitales</taxon>
        <taxon>Cucurbitaceae</taxon>
        <taxon>Benincaseae</taxon>
        <taxon>Cucumis</taxon>
    </lineage>
</organism>
<dbReference type="GeneID" id="103498698"/>
<dbReference type="InParanoid" id="A0A1S3CAR5"/>
<dbReference type="AlphaFoldDB" id="A0A1S3CAR5"/>
<name>A0A1S3CAR5_CUCME</name>
<keyword evidence="1" id="KW-1185">Reference proteome</keyword>
<dbReference type="RefSeq" id="XP_008459635.1">
    <property type="nucleotide sequence ID" value="XM_008461413.3"/>
</dbReference>
<reference evidence="2" key="1">
    <citation type="submission" date="2025-08" db="UniProtKB">
        <authorList>
            <consortium name="RefSeq"/>
        </authorList>
    </citation>
    <scope>IDENTIFICATION</scope>
    <source>
        <tissue evidence="2">Stem</tissue>
    </source>
</reference>
<proteinExistence type="predicted"/>
<dbReference type="Proteomes" id="UP001652600">
    <property type="component" value="Chromosome 9"/>
</dbReference>
<gene>
    <name evidence="2" type="primary">LOC103498698</name>
</gene>
<sequence>MAAVLATGCMVMAYLKCRALVLAKGFHLCDSNRVKMPMITSDLMIPSPFAFSIQQLGYVDVDDLNILLKVVPYFPSDGHTFGVPNGFTWNNDEYIHAVEYARRLGMHFSIVYPKVKCGSAWWLFKQEFSEGIFKLQCPLPETNFTETMAVIHTLFLSGTQPNMTNAIADLTPLGTDNYGYMLFNPHIGINIDSYGAFSNQNIDFDNWSTI</sequence>
<protein>
    <submittedName>
        <fullName evidence="2">Uncharacterized protein LOC103498698</fullName>
    </submittedName>
</protein>
<dbReference type="KEGG" id="cmo:103498698"/>
<accession>A0A1S3CAR5</accession>
<evidence type="ECO:0000313" key="2">
    <source>
        <dbReference type="RefSeq" id="XP_008459635.1"/>
    </source>
</evidence>
<evidence type="ECO:0000313" key="1">
    <source>
        <dbReference type="Proteomes" id="UP001652600"/>
    </source>
</evidence>